<feature type="compositionally biased region" description="Low complexity" evidence="1">
    <location>
        <begin position="27"/>
        <end position="39"/>
    </location>
</feature>
<organism evidence="3 4">
    <name type="scientific">Papaver atlanticum</name>
    <dbReference type="NCBI Taxonomy" id="357466"/>
    <lineage>
        <taxon>Eukaryota</taxon>
        <taxon>Viridiplantae</taxon>
        <taxon>Streptophyta</taxon>
        <taxon>Embryophyta</taxon>
        <taxon>Tracheophyta</taxon>
        <taxon>Spermatophyta</taxon>
        <taxon>Magnoliopsida</taxon>
        <taxon>Ranunculales</taxon>
        <taxon>Papaveraceae</taxon>
        <taxon>Papaveroideae</taxon>
        <taxon>Papaver</taxon>
    </lineage>
</organism>
<dbReference type="InterPro" id="IPR044861">
    <property type="entry name" value="IPNS-like_FE2OG_OXY"/>
</dbReference>
<proteinExistence type="predicted"/>
<dbReference type="SUPFAM" id="SSF51197">
    <property type="entry name" value="Clavaminate synthase-like"/>
    <property type="match status" value="1"/>
</dbReference>
<dbReference type="AlphaFoldDB" id="A0AAD4SH56"/>
<feature type="compositionally biased region" description="Polar residues" evidence="1">
    <location>
        <begin position="359"/>
        <end position="372"/>
    </location>
</feature>
<evidence type="ECO:0000259" key="2">
    <source>
        <dbReference type="Pfam" id="PF03171"/>
    </source>
</evidence>
<reference evidence="3" key="1">
    <citation type="submission" date="2022-04" db="EMBL/GenBank/DDBJ databases">
        <title>A functionally conserved STORR gene fusion in Papaver species that diverged 16.8 million years ago.</title>
        <authorList>
            <person name="Catania T."/>
        </authorList>
    </citation>
    <scope>NUCLEOTIDE SEQUENCE</scope>
    <source>
        <strain evidence="3">S-188037</strain>
    </source>
</reference>
<feature type="region of interest" description="Disordered" evidence="1">
    <location>
        <begin position="330"/>
        <end position="373"/>
    </location>
</feature>
<dbReference type="Gene3D" id="2.60.120.330">
    <property type="entry name" value="B-lactam Antibiotic, Isopenicillin N Synthase, Chain"/>
    <property type="match status" value="1"/>
</dbReference>
<feature type="region of interest" description="Disordered" evidence="1">
    <location>
        <begin position="1"/>
        <end position="39"/>
    </location>
</feature>
<dbReference type="Proteomes" id="UP001202328">
    <property type="component" value="Unassembled WGS sequence"/>
</dbReference>
<evidence type="ECO:0000313" key="4">
    <source>
        <dbReference type="Proteomes" id="UP001202328"/>
    </source>
</evidence>
<dbReference type="Pfam" id="PF03171">
    <property type="entry name" value="2OG-FeII_Oxy"/>
    <property type="match status" value="1"/>
</dbReference>
<keyword evidence="4" id="KW-1185">Reference proteome</keyword>
<protein>
    <recommendedName>
        <fullName evidence="2">Isopenicillin N synthase-like Fe(2+) 2OG dioxygenase domain-containing protein</fullName>
    </recommendedName>
</protein>
<sequence length="413" mass="44761">MASSAENPQMAPTPCGVTAAPPPTPSAQPNSTSTSDAADALSRLLHRLPPILSLPSRLSPRTTSPPSVAFSQDNPNFLSSILSYSSTSSQLGGFFQLTNHNIPSKLAVSAEQEALSLLNLTANEKHQLFSDIWPLSFDYHDDGEEDGEDGNGESFCFDTSCSTESTQSLSSLKEFAHSLEKVGLETIKALSHAVGFENPLGEDGAASSRLSSLMWISEGVPGNNPGFSGRFYPYIIALQYQIRCRKYSLLADSGWVPVSPQVDSVLVTIGDIAQVWSNGKLKKVRGRPTAVSVAGESTRCISMSLLLTLPTDSTASDNFLHPAPALVPATANTNDTTGEVRSGTDCKSDHEDDQDSRNSEMISMDNSSTGSSERIAEDKRLFSSFSFEDYTWRVYHERLPFKDPLDRYRLSDD</sequence>
<dbReference type="PANTHER" id="PTHR34945:SF2">
    <property type="entry name" value="2-OXOGLUTARATE (2OG) AND FE(II)-DEPENDENT OXYGENASE SUPERFAMILY PROTEIN"/>
    <property type="match status" value="1"/>
</dbReference>
<gene>
    <name evidence="3" type="ORF">MKW98_027119</name>
</gene>
<feature type="compositionally biased region" description="Polar residues" evidence="1">
    <location>
        <begin position="330"/>
        <end position="339"/>
    </location>
</feature>
<name>A0AAD4SH56_9MAGN</name>
<dbReference type="InterPro" id="IPR027443">
    <property type="entry name" value="IPNS-like_sf"/>
</dbReference>
<dbReference type="EMBL" id="JAJJMB010010574">
    <property type="protein sequence ID" value="KAI3907807.1"/>
    <property type="molecule type" value="Genomic_DNA"/>
</dbReference>
<accession>A0AAD4SH56</accession>
<evidence type="ECO:0000256" key="1">
    <source>
        <dbReference type="SAM" id="MobiDB-lite"/>
    </source>
</evidence>
<evidence type="ECO:0000313" key="3">
    <source>
        <dbReference type="EMBL" id="KAI3907807.1"/>
    </source>
</evidence>
<comment type="caution">
    <text evidence="3">The sequence shown here is derived from an EMBL/GenBank/DDBJ whole genome shotgun (WGS) entry which is preliminary data.</text>
</comment>
<feature type="compositionally biased region" description="Basic and acidic residues" evidence="1">
    <location>
        <begin position="342"/>
        <end position="358"/>
    </location>
</feature>
<dbReference type="PANTHER" id="PTHR34945">
    <property type="entry name" value="2-OXOGLUTARATE (2OG) AND FE(II)-DEPENDENT OXYGENASE SUPERFAMILY PROTEIN"/>
    <property type="match status" value="1"/>
</dbReference>
<feature type="domain" description="Isopenicillin N synthase-like Fe(2+) 2OG dioxygenase" evidence="2">
    <location>
        <begin position="249"/>
        <end position="300"/>
    </location>
</feature>